<dbReference type="Proteomes" id="UP000215027">
    <property type="component" value="Chromosome II"/>
</dbReference>
<accession>A0A160TA60</accession>
<proteinExistence type="predicted"/>
<evidence type="ECO:0000313" key="1">
    <source>
        <dbReference type="EMBL" id="CUS06215.1"/>
    </source>
</evidence>
<dbReference type="RefSeq" id="WP_095045520.1">
    <property type="nucleotide sequence ID" value="NZ_LN890656.1"/>
</dbReference>
<dbReference type="KEGG" id="pbf:CFX0092_B0681"/>
<sequence>MTTADNAHAPSVHVIGHLHQRLRLGGEAAAGPLRARLARLAATELPEAYGRALDEALGDDPAVYVVRSVRLRVVISGRVLDDVSLARAWGEGVARAVVGGLGDTRNVRRFENQADYVATFIADLLAGRAWAQWYYGAFNPLRGAPPGEAIGRVLLDNRPHLAEIVARLGRQPETLRATLRAVPPATLHALWAEDGAEDGAGYAGRAFAEDEARPILLSVMQWAGRLGLWRASAPPPAALLATTARDQRLILDWRDPAALAAAFATVAHYWLARGWLRPWQGEAGFEAALRPLDWLDLAQLRRSLLSPAKGGAAVGSARRDALLGALAEALGRVRLDSGPLDSPTNALLWLSALPAPWADDDYARALIAAFLRAAGQQAAAREPWLAALGPAGQRILDTLVAHPPRATRHAPPAPRHAPPEEGDPTRYSGVFLLLRALLDAQLPRLPVAGVAAVDWLPAALARHWAGGAADDLTDDPGLRLFAGLPDGFAAADLRREIADMDARPLPTALLRALLGRRLIRGDQLALHRLPLGDGRVALVGEAAAREADAPGVWVFGHIGPSALDDAPVAPSAWLDIWAEVTGRRPVVVAAADASPLSEALDALAWSPAGGAGELTMALTAAALLRLWAYWLGRFAASGVPYLLEQFIRRGGAIAAADHEIRVMLDSRPLDIVLGAAGYLAHLERVERLGGRRVSFDIRGHA</sequence>
<keyword evidence="2" id="KW-1185">Reference proteome</keyword>
<dbReference type="AlphaFoldDB" id="A0A160TA60"/>
<dbReference type="EMBL" id="LN890656">
    <property type="protein sequence ID" value="CUS06215.1"/>
    <property type="molecule type" value="Genomic_DNA"/>
</dbReference>
<gene>
    <name evidence="1" type="ORF">CFX0092_B0681</name>
</gene>
<evidence type="ECO:0000313" key="2">
    <source>
        <dbReference type="Proteomes" id="UP000215027"/>
    </source>
</evidence>
<protein>
    <submittedName>
        <fullName evidence="1">Uncharacterized protein</fullName>
    </submittedName>
</protein>
<reference evidence="1" key="1">
    <citation type="submission" date="2016-01" db="EMBL/GenBank/DDBJ databases">
        <authorList>
            <person name="Mcilroy J.S."/>
            <person name="Karst M S."/>
            <person name="Albertsen M."/>
        </authorList>
    </citation>
    <scope>NUCLEOTIDE SEQUENCE</scope>
    <source>
        <strain evidence="1">Cfx-K</strain>
    </source>
</reference>
<dbReference type="OrthoDB" id="8960477at2"/>
<organism evidence="1 2">
    <name type="scientific">Candidatus Promineifilum breve</name>
    <dbReference type="NCBI Taxonomy" id="1806508"/>
    <lineage>
        <taxon>Bacteria</taxon>
        <taxon>Bacillati</taxon>
        <taxon>Chloroflexota</taxon>
        <taxon>Ardenticatenia</taxon>
        <taxon>Candidatus Promineifilales</taxon>
        <taxon>Candidatus Promineifilaceae</taxon>
        <taxon>Candidatus Promineifilum</taxon>
    </lineage>
</organism>
<name>A0A160TA60_9CHLR</name>